<reference evidence="12 13" key="1">
    <citation type="submission" date="2015-03" db="EMBL/GenBank/DDBJ databases">
        <authorList>
            <person name="Morales-Cruz A."/>
            <person name="Amrine K.C."/>
            <person name="Cantu D."/>
        </authorList>
    </citation>
    <scope>NUCLEOTIDE SEQUENCE [LARGE SCALE GENOMIC DNA]</scope>
    <source>
        <strain evidence="12">DS831</strain>
    </source>
</reference>
<dbReference type="SUPFAM" id="SSF49899">
    <property type="entry name" value="Concanavalin A-like lectins/glucanases"/>
    <property type="match status" value="1"/>
</dbReference>
<proteinExistence type="inferred from homology"/>
<keyword evidence="3 11" id="KW-0732">Signal</keyword>
<evidence type="ECO:0000313" key="13">
    <source>
        <dbReference type="Proteomes" id="UP000034182"/>
    </source>
</evidence>
<keyword evidence="4 9" id="KW-0378">Hydrolase</keyword>
<comment type="similarity">
    <text evidence="2 9">Belongs to the glycosyl hydrolase 7 (cellulase C) family.</text>
</comment>
<name>A0A0G2GEN5_9PEZI</name>
<dbReference type="EC" id="3.2.1.-" evidence="9"/>
<feature type="signal peptide" evidence="11">
    <location>
        <begin position="1"/>
        <end position="19"/>
    </location>
</feature>
<evidence type="ECO:0000256" key="10">
    <source>
        <dbReference type="SAM" id="MobiDB-lite"/>
    </source>
</evidence>
<dbReference type="PRINTS" id="PR00734">
    <property type="entry name" value="GLHYDRLASE7"/>
</dbReference>
<dbReference type="Pfam" id="PF00840">
    <property type="entry name" value="Glyco_hydro_7"/>
    <property type="match status" value="1"/>
</dbReference>
<comment type="catalytic activity">
    <reaction evidence="1">
        <text>Hydrolysis of (1-&gt;4)-beta-D-glucosidic linkages in cellulose and cellotetraose, releasing cellobiose from the non-reducing ends of the chains.</text>
        <dbReference type="EC" id="3.2.1.91"/>
    </reaction>
</comment>
<dbReference type="Gene3D" id="2.70.100.10">
    <property type="entry name" value="Glycoside hydrolase, family 7, domain"/>
    <property type="match status" value="1"/>
</dbReference>
<dbReference type="InterPro" id="IPR037019">
    <property type="entry name" value="Glyco_hydro_7_sf"/>
</dbReference>
<keyword evidence="8 9" id="KW-0624">Polysaccharide degradation</keyword>
<evidence type="ECO:0000256" key="1">
    <source>
        <dbReference type="ARBA" id="ARBA00001641"/>
    </source>
</evidence>
<evidence type="ECO:0000256" key="5">
    <source>
        <dbReference type="ARBA" id="ARBA00023001"/>
    </source>
</evidence>
<dbReference type="PANTHER" id="PTHR33753:SF2">
    <property type="entry name" value="GLYCOSIDE HYDROLASE FAMILY 7 PROTEIN"/>
    <property type="match status" value="1"/>
</dbReference>
<feature type="region of interest" description="Disordered" evidence="10">
    <location>
        <begin position="418"/>
        <end position="441"/>
    </location>
</feature>
<evidence type="ECO:0000256" key="8">
    <source>
        <dbReference type="ARBA" id="ARBA00023326"/>
    </source>
</evidence>
<dbReference type="InterPro" id="IPR001722">
    <property type="entry name" value="Glyco_hydro_7"/>
</dbReference>
<evidence type="ECO:0000256" key="4">
    <source>
        <dbReference type="ARBA" id="ARBA00022801"/>
    </source>
</evidence>
<evidence type="ECO:0000256" key="3">
    <source>
        <dbReference type="ARBA" id="ARBA00022729"/>
    </source>
</evidence>
<evidence type="ECO:0000256" key="2">
    <source>
        <dbReference type="ARBA" id="ARBA00006044"/>
    </source>
</evidence>
<keyword evidence="7 9" id="KW-0326">Glycosidase</keyword>
<organism evidence="12 13">
    <name type="scientific">Diplodia seriata</name>
    <dbReference type="NCBI Taxonomy" id="420778"/>
    <lineage>
        <taxon>Eukaryota</taxon>
        <taxon>Fungi</taxon>
        <taxon>Dikarya</taxon>
        <taxon>Ascomycota</taxon>
        <taxon>Pezizomycotina</taxon>
        <taxon>Dothideomycetes</taxon>
        <taxon>Dothideomycetes incertae sedis</taxon>
        <taxon>Botryosphaeriales</taxon>
        <taxon>Botryosphaeriaceae</taxon>
        <taxon>Diplodia</taxon>
    </lineage>
</organism>
<dbReference type="AlphaFoldDB" id="A0A0G2GEN5"/>
<evidence type="ECO:0000256" key="7">
    <source>
        <dbReference type="ARBA" id="ARBA00023295"/>
    </source>
</evidence>
<feature type="chain" id="PRO_5002544884" description="Glucanase" evidence="11">
    <location>
        <begin position="20"/>
        <end position="464"/>
    </location>
</feature>
<dbReference type="EMBL" id="LAQI01000079">
    <property type="protein sequence ID" value="KKY22088.1"/>
    <property type="molecule type" value="Genomic_DNA"/>
</dbReference>
<dbReference type="InterPro" id="IPR013320">
    <property type="entry name" value="ConA-like_dom_sf"/>
</dbReference>
<dbReference type="FunFam" id="2.70.100.10:FF:000001">
    <property type="entry name" value="Glucanase"/>
    <property type="match status" value="1"/>
</dbReference>
<gene>
    <name evidence="12" type="ORF">UCDDS831_g03924</name>
</gene>
<evidence type="ECO:0000256" key="11">
    <source>
        <dbReference type="SAM" id="SignalP"/>
    </source>
</evidence>
<accession>A0A0G2GEN5</accession>
<dbReference type="Proteomes" id="UP000034182">
    <property type="component" value="Unassembled WGS sequence"/>
</dbReference>
<keyword evidence="5 9" id="KW-0136">Cellulose degradation</keyword>
<dbReference type="CDD" id="cd07999">
    <property type="entry name" value="GH7_CBH_EG"/>
    <property type="match status" value="1"/>
</dbReference>
<keyword evidence="6" id="KW-0119">Carbohydrate metabolism</keyword>
<dbReference type="GO" id="GO:0016162">
    <property type="term" value="F:cellulose 1,4-beta-cellobiosidase activity"/>
    <property type="evidence" value="ECO:0007669"/>
    <property type="project" value="UniProtKB-EC"/>
</dbReference>
<sequence length="464" mass="50083">MHQTSVLSSLSLLLAASRAQQVGTQNAETHPSLTTQKCTTDGGCTDQSTAIVLDANWRWLHTTEGYTNCYTGQEWDTDICSSPEACATGCALDGADYEGTYGITTDGNALSMKFVTQGSQKNVGGRVYLLAPDSEDAYELFKLKNQEFTFDVDVSDLPCGLNGALYFSEMDEDGGMSKYENNKAGAKYGTGYCDTQCPHDVKFINGEANILNWTKSETDVNAGTGQYGSCCNEMDIWEANSQATAVTPHVCNADVIGQVRCNGTDCGDGDNRYGGVCDKDGCDYNPYRMGNESFYGSNGSTIDTTAKFTVITQFITSDNTSTGDLVEIRRKYVQDGTVVENSFADYDTLATFNSISDDFCDAQKTLFGDENDFKTKGGIARMGESFERGMVLVMSIWDDHAANALWLDSTYPVDGDATKPGIKRGPCGTDTGVPADVESESPDSTVIYSNIRYGDIGSTFNATA</sequence>
<dbReference type="PANTHER" id="PTHR33753">
    <property type="entry name" value="1,4-BETA-D-GLUCAN CELLOBIOHYDROLASE B"/>
    <property type="match status" value="1"/>
</dbReference>
<comment type="caution">
    <text evidence="12">The sequence shown here is derived from an EMBL/GenBank/DDBJ whole genome shotgun (WGS) entry which is preliminary data.</text>
</comment>
<dbReference type="GO" id="GO:0030245">
    <property type="term" value="P:cellulose catabolic process"/>
    <property type="evidence" value="ECO:0007669"/>
    <property type="project" value="UniProtKB-KW"/>
</dbReference>
<evidence type="ECO:0000256" key="9">
    <source>
        <dbReference type="RuleBase" id="RU361164"/>
    </source>
</evidence>
<reference evidence="12 13" key="2">
    <citation type="submission" date="2015-05" db="EMBL/GenBank/DDBJ databases">
        <title>Distinctive expansion of gene families associated with plant cell wall degradation and secondary metabolism in the genomes of grapevine trunk pathogens.</title>
        <authorList>
            <person name="Lawrence D.P."/>
            <person name="Travadon R."/>
            <person name="Rolshausen P.E."/>
            <person name="Baumgartner K."/>
        </authorList>
    </citation>
    <scope>NUCLEOTIDE SEQUENCE [LARGE SCALE GENOMIC DNA]</scope>
    <source>
        <strain evidence="12">DS831</strain>
    </source>
</reference>
<protein>
    <recommendedName>
        <fullName evidence="9">Glucanase</fullName>
        <ecNumber evidence="9">3.2.1.-</ecNumber>
    </recommendedName>
</protein>
<evidence type="ECO:0000313" key="12">
    <source>
        <dbReference type="EMBL" id="KKY22088.1"/>
    </source>
</evidence>
<evidence type="ECO:0000256" key="6">
    <source>
        <dbReference type="ARBA" id="ARBA00023277"/>
    </source>
</evidence>